<dbReference type="EMBL" id="VLLE01000005">
    <property type="protein sequence ID" value="TWI80545.1"/>
    <property type="molecule type" value="Genomic_DNA"/>
</dbReference>
<reference evidence="1 2" key="1">
    <citation type="journal article" date="2015" name="Stand. Genomic Sci.">
        <title>Genomic Encyclopedia of Bacterial and Archaeal Type Strains, Phase III: the genomes of soil and plant-associated and newly described type strains.</title>
        <authorList>
            <person name="Whitman W.B."/>
            <person name="Woyke T."/>
            <person name="Klenk H.P."/>
            <person name="Zhou Y."/>
            <person name="Lilburn T.G."/>
            <person name="Beck B.J."/>
            <person name="De Vos P."/>
            <person name="Vandamme P."/>
            <person name="Eisen J.A."/>
            <person name="Garrity G."/>
            <person name="Hugenholtz P."/>
            <person name="Kyrpides N.C."/>
        </authorList>
    </citation>
    <scope>NUCLEOTIDE SEQUENCE [LARGE SCALE GENOMIC DNA]</scope>
    <source>
        <strain evidence="1 2">CGMCC 1.7271</strain>
    </source>
</reference>
<evidence type="ECO:0000313" key="2">
    <source>
        <dbReference type="Proteomes" id="UP000316167"/>
    </source>
</evidence>
<sequence length="130" mass="14882">MKLKEFSMATATSKRGGKHSLSIIAVHRKGRVSFTPMICEKLNLKLGDRISFLQDEEDLGEWYIEKSDTGFELKLFNTQSSSLVFQNKITTDALFESFREKESSLRFKVLPEPVKLGKRTLYKLAHVPIV</sequence>
<name>A0A562SGZ1_9BACT</name>
<gene>
    <name evidence="1" type="ORF">IQ13_3223</name>
</gene>
<dbReference type="RefSeq" id="WP_144887576.1">
    <property type="nucleotide sequence ID" value="NZ_VLLE01000005.1"/>
</dbReference>
<accession>A0A562SGZ1</accession>
<organism evidence="1 2">
    <name type="scientific">Lacibacter cauensis</name>
    <dbReference type="NCBI Taxonomy" id="510947"/>
    <lineage>
        <taxon>Bacteria</taxon>
        <taxon>Pseudomonadati</taxon>
        <taxon>Bacteroidota</taxon>
        <taxon>Chitinophagia</taxon>
        <taxon>Chitinophagales</taxon>
        <taxon>Chitinophagaceae</taxon>
        <taxon>Lacibacter</taxon>
    </lineage>
</organism>
<keyword evidence="2" id="KW-1185">Reference proteome</keyword>
<proteinExistence type="predicted"/>
<protein>
    <submittedName>
        <fullName evidence="1">Uncharacterized protein</fullName>
    </submittedName>
</protein>
<dbReference type="Proteomes" id="UP000316167">
    <property type="component" value="Unassembled WGS sequence"/>
</dbReference>
<dbReference type="AlphaFoldDB" id="A0A562SGZ1"/>
<evidence type="ECO:0000313" key="1">
    <source>
        <dbReference type="EMBL" id="TWI80545.1"/>
    </source>
</evidence>
<comment type="caution">
    <text evidence="1">The sequence shown here is derived from an EMBL/GenBank/DDBJ whole genome shotgun (WGS) entry which is preliminary data.</text>
</comment>